<keyword evidence="6" id="KW-1185">Reference proteome</keyword>
<sequence length="1390" mass="152590">SRRTKSAASSNRRRGSGAPPDLRADALAEAAADGTTTRAAAGVDLPNLETSEGLPEGLALTSSVALSRQLDAGGSDWATKSAEEVVWSVLFRHMTPGRCLFVTISQVRHALQLRTVRDAVRLLRELKRRAELLARALPAPWPPLGVPPNAQTLALLQHAFHLQRPERIEALLEGCLDDPRRRFVLGRERYEADVKAVTSAKLSELERAEQAHEDGSAAHAFLEQAATERLRAEQVLPDVPLNGASIALVEALAWELQKLGYAVGQIKILVRAMATHEPAHIKEAFVLFAAGTGSIHRAELVRTLAPLRKILGPNPSDAFSRELAHVAVELKPDLRAQNSLHVYDHYDQDGSGGLDKHELKAALNQVGKYATDDLVEKIMQRFDLDQSGTIDQTEFQSVLADWDNWLAYHEFARLLRSVELGNERFEESRAEEATESEIREERQLQRRVPKRFKRAYDRMRKSVVSAGYKPEQAAAVLRAMFVTQEPEALQPAWAVFDPMGRGHLTLREVQSIFAIFGESIDASSVKAEFVKLDTDQNGVLEFEELGGLLRRLAQLARGAPRRGIDMERGVLGAVRLEAQLWRALDQETLVAMPFASHAFARRLLGGMQPLGFAPDQVAVVLRAIFCPDEAVAAEASRQAWLLLGGTDWTSARPLSEAELLEVQCAYEKRLDLQRRELDELKRKQAQADAEDARKHPSREQQARGDWLECAQARLSPLRALSPSRGLSPSHQGLSPVTPTPQKLRDLRRTVFGNQPGTPKKASGWHRLRTRRRGGLLMQMLSSTGQQAALRRHQQPPVLRYGMAPRKQPEFNEWDSISLSEFEKLVALFGDYGSDSDLRRCAPELTRLFASLDAPKRGLDGATAEEKTVKEKVVTVGKVPGKFAALRGALKATKKLSLNKNVHAVLGAVEELSEGFATEVKSCGGAAANASAGAVTNASSSAVTSAQPSEKHAVFASKLTVRTPDEESPTPDASFHDEEYQPRQQRVHAISFADFVRKLRPLAADERDEDAELLGLRQHSIVTLAPKPVKEDAGRIPIWLKALVGQDGDGATALDGAGAKAGGPSNEARARRSLLEEQVRGSLFKAEGRESRDEVLESRSSPQAAGRGLLHAFGLQTAIDDNDVDVLATLDDEAQSLVPLAHFDNMLSTLSNLKTAGFGREESNVLVKLLYSSADPLHGPEYREAAWHLLRQKRVHLRAAADRLAGQVGEFRAEAQRYHLRGSEVLRNGASAHRAHLTALEVDSGLQEDEFQFLVRLLGEHLTEGQVTAINAAFDFDNPLAPRVVPFDDMEKLMRFMAPRQSVAERKLGSIKANLNKAQKLQAHFSLLAAAESSAIGSMVRSGVELSKTIGSWLTNLGAAAMGQIDASKKLDVQQLELDFAAKDNWKAGSR</sequence>
<dbReference type="PROSITE" id="PS50222">
    <property type="entry name" value="EF_HAND_2"/>
    <property type="match status" value="3"/>
</dbReference>
<dbReference type="Proteomes" id="UP000037460">
    <property type="component" value="Unassembled WGS sequence"/>
</dbReference>
<proteinExistence type="predicted"/>
<dbReference type="Gene3D" id="1.10.238.10">
    <property type="entry name" value="EF-hand"/>
    <property type="match status" value="2"/>
</dbReference>
<feature type="compositionally biased region" description="Basic and acidic residues" evidence="3">
    <location>
        <begin position="690"/>
        <end position="703"/>
    </location>
</feature>
<protein>
    <recommendedName>
        <fullName evidence="4">EF-hand domain-containing protein</fullName>
    </recommendedName>
</protein>
<dbReference type="EMBL" id="JWZX01000754">
    <property type="protein sequence ID" value="KOO35776.1"/>
    <property type="molecule type" value="Genomic_DNA"/>
</dbReference>
<dbReference type="InterPro" id="IPR002048">
    <property type="entry name" value="EF_hand_dom"/>
</dbReference>
<dbReference type="InterPro" id="IPR011992">
    <property type="entry name" value="EF-hand-dom_pair"/>
</dbReference>
<feature type="compositionally biased region" description="Polar residues" evidence="3">
    <location>
        <begin position="724"/>
        <end position="740"/>
    </location>
</feature>
<keyword evidence="2" id="KW-0106">Calcium</keyword>
<feature type="domain" description="EF-hand" evidence="4">
    <location>
        <begin position="520"/>
        <end position="555"/>
    </location>
</feature>
<dbReference type="PANTHER" id="PTHR23050">
    <property type="entry name" value="CALCIUM BINDING PROTEIN"/>
    <property type="match status" value="1"/>
</dbReference>
<feature type="region of interest" description="Disordered" evidence="3">
    <location>
        <begin position="683"/>
        <end position="703"/>
    </location>
</feature>
<dbReference type="GO" id="GO:0005509">
    <property type="term" value="F:calcium ion binding"/>
    <property type="evidence" value="ECO:0007669"/>
    <property type="project" value="InterPro"/>
</dbReference>
<feature type="domain" description="EF-hand" evidence="4">
    <location>
        <begin position="334"/>
        <end position="369"/>
    </location>
</feature>
<feature type="region of interest" description="Disordered" evidence="3">
    <location>
        <begin position="1"/>
        <end position="24"/>
    </location>
</feature>
<feature type="domain" description="EF-hand" evidence="4">
    <location>
        <begin position="370"/>
        <end position="405"/>
    </location>
</feature>
<evidence type="ECO:0000259" key="4">
    <source>
        <dbReference type="PROSITE" id="PS50222"/>
    </source>
</evidence>
<feature type="compositionally biased region" description="Basic residues" evidence="3">
    <location>
        <begin position="1"/>
        <end position="15"/>
    </location>
</feature>
<feature type="region of interest" description="Disordered" evidence="3">
    <location>
        <begin position="721"/>
        <end position="740"/>
    </location>
</feature>
<comment type="caution">
    <text evidence="5">The sequence shown here is derived from an EMBL/GenBank/DDBJ whole genome shotgun (WGS) entry which is preliminary data.</text>
</comment>
<dbReference type="SUPFAM" id="SSF47473">
    <property type="entry name" value="EF-hand"/>
    <property type="match status" value="1"/>
</dbReference>
<name>A0A0M0KAA2_9EUKA</name>
<organism evidence="5 6">
    <name type="scientific">Chrysochromulina tobinii</name>
    <dbReference type="NCBI Taxonomy" id="1460289"/>
    <lineage>
        <taxon>Eukaryota</taxon>
        <taxon>Haptista</taxon>
        <taxon>Haptophyta</taxon>
        <taxon>Prymnesiophyceae</taxon>
        <taxon>Prymnesiales</taxon>
        <taxon>Chrysochromulinaceae</taxon>
        <taxon>Chrysochromulina</taxon>
    </lineage>
</organism>
<evidence type="ECO:0000256" key="2">
    <source>
        <dbReference type="ARBA" id="ARBA00022837"/>
    </source>
</evidence>
<evidence type="ECO:0000313" key="5">
    <source>
        <dbReference type="EMBL" id="KOO35776.1"/>
    </source>
</evidence>
<evidence type="ECO:0000256" key="1">
    <source>
        <dbReference type="ARBA" id="ARBA00022737"/>
    </source>
</evidence>
<evidence type="ECO:0000313" key="6">
    <source>
        <dbReference type="Proteomes" id="UP000037460"/>
    </source>
</evidence>
<dbReference type="CDD" id="cd00051">
    <property type="entry name" value="EFh"/>
    <property type="match status" value="1"/>
</dbReference>
<dbReference type="SMART" id="SM00054">
    <property type="entry name" value="EFh"/>
    <property type="match status" value="3"/>
</dbReference>
<reference evidence="6" key="1">
    <citation type="journal article" date="2015" name="PLoS Genet.">
        <title>Genome Sequence and Transcriptome Analyses of Chrysochromulina tobin: Metabolic Tools for Enhanced Algal Fitness in the Prominent Order Prymnesiales (Haptophyceae).</title>
        <authorList>
            <person name="Hovde B.T."/>
            <person name="Deodato C.R."/>
            <person name="Hunsperger H.M."/>
            <person name="Ryken S.A."/>
            <person name="Yost W."/>
            <person name="Jha R.K."/>
            <person name="Patterson J."/>
            <person name="Monnat R.J. Jr."/>
            <person name="Barlow S.B."/>
            <person name="Starkenburg S.R."/>
            <person name="Cattolico R.A."/>
        </authorList>
    </citation>
    <scope>NUCLEOTIDE SEQUENCE</scope>
    <source>
        <strain evidence="6">CCMP291</strain>
    </source>
</reference>
<dbReference type="OrthoDB" id="186625at2759"/>
<evidence type="ECO:0000256" key="3">
    <source>
        <dbReference type="SAM" id="MobiDB-lite"/>
    </source>
</evidence>
<dbReference type="InterPro" id="IPR018247">
    <property type="entry name" value="EF_Hand_1_Ca_BS"/>
</dbReference>
<keyword evidence="1" id="KW-0677">Repeat</keyword>
<accession>A0A0M0KAA2</accession>
<dbReference type="InterPro" id="IPR050145">
    <property type="entry name" value="Centrin_CML-like"/>
</dbReference>
<feature type="non-terminal residue" evidence="5">
    <location>
        <position position="1"/>
    </location>
</feature>
<dbReference type="PROSITE" id="PS00018">
    <property type="entry name" value="EF_HAND_1"/>
    <property type="match status" value="2"/>
</dbReference>
<gene>
    <name evidence="5" type="ORF">Ctob_010854</name>
</gene>
<dbReference type="Pfam" id="PF13499">
    <property type="entry name" value="EF-hand_7"/>
    <property type="match status" value="1"/>
</dbReference>